<dbReference type="PROSITE" id="PS01187">
    <property type="entry name" value="EGF_CA"/>
    <property type="match status" value="1"/>
</dbReference>
<evidence type="ECO:0000256" key="1">
    <source>
        <dbReference type="ARBA" id="ARBA00023157"/>
    </source>
</evidence>
<dbReference type="GO" id="GO:0005509">
    <property type="term" value="F:calcium ion binding"/>
    <property type="evidence" value="ECO:0007669"/>
    <property type="project" value="InterPro"/>
</dbReference>
<dbReference type="Gene3D" id="2.10.25.10">
    <property type="entry name" value="Laminin"/>
    <property type="match status" value="1"/>
</dbReference>
<evidence type="ECO:0000313" key="9">
    <source>
        <dbReference type="Proteomes" id="UP000663870"/>
    </source>
</evidence>
<protein>
    <recommendedName>
        <fullName evidence="4">EGF-like domain-containing protein</fullName>
    </recommendedName>
</protein>
<dbReference type="Proteomes" id="UP000663836">
    <property type="component" value="Unassembled WGS sequence"/>
</dbReference>
<dbReference type="Proteomes" id="UP000663864">
    <property type="component" value="Unassembled WGS sequence"/>
</dbReference>
<dbReference type="InterPro" id="IPR018097">
    <property type="entry name" value="EGF_Ca-bd_CS"/>
</dbReference>
<accession>A0A814HST8</accession>
<dbReference type="AlphaFoldDB" id="A0A814HST8"/>
<sequence length="293" mass="33019">MSFLPIVINISNRFVFFLCLLVILFHSPCSTMMMPGNLYDVNPCVTCKTISDKFVEGYRKTAKSNFGGGNTDWEEKKLKGYAKSETRLIEIMEDACSKSESQCSTFLEKYEDQIEEWYQTTSPELIDNFYQWLCLDTAKVCCPEGTFGKNCRQCHYGDNKRVCSGNGNCDGDGTRSGNGRCICDTKYSGTNCSNCQNGYTKSIDENNQVICSDVDECRSNLFISPCIFYKCNNTDGGYECYGEPFFRQLPKMSTLAVLLLTCSILMYKEMYGLASLACIMTSIVLILFAKNIL</sequence>
<organism evidence="7 9">
    <name type="scientific">Rotaria sordida</name>
    <dbReference type="NCBI Taxonomy" id="392033"/>
    <lineage>
        <taxon>Eukaryota</taxon>
        <taxon>Metazoa</taxon>
        <taxon>Spiralia</taxon>
        <taxon>Gnathifera</taxon>
        <taxon>Rotifera</taxon>
        <taxon>Eurotatoria</taxon>
        <taxon>Bdelloidea</taxon>
        <taxon>Philodinida</taxon>
        <taxon>Philodinidae</taxon>
        <taxon>Rotaria</taxon>
    </lineage>
</organism>
<feature type="transmembrane region" description="Helical" evidence="2">
    <location>
        <begin position="270"/>
        <end position="289"/>
    </location>
</feature>
<dbReference type="Proteomes" id="UP000663870">
    <property type="component" value="Unassembled WGS sequence"/>
</dbReference>
<evidence type="ECO:0000313" key="5">
    <source>
        <dbReference type="EMBL" id="CAF0849279.1"/>
    </source>
</evidence>
<dbReference type="InterPro" id="IPR000742">
    <property type="entry name" value="EGF"/>
</dbReference>
<feature type="signal peptide" evidence="3">
    <location>
        <begin position="1"/>
        <end position="31"/>
    </location>
</feature>
<comment type="caution">
    <text evidence="7">The sequence shown here is derived from an EMBL/GenBank/DDBJ whole genome shotgun (WGS) entry which is preliminary data.</text>
</comment>
<feature type="domain" description="EGF-like" evidence="4">
    <location>
        <begin position="181"/>
        <end position="192"/>
    </location>
</feature>
<evidence type="ECO:0000259" key="4">
    <source>
        <dbReference type="PROSITE" id="PS00022"/>
    </source>
</evidence>
<dbReference type="PROSITE" id="PS00022">
    <property type="entry name" value="EGF_1"/>
    <property type="match status" value="1"/>
</dbReference>
<dbReference type="Proteomes" id="UP000663889">
    <property type="component" value="Unassembled WGS sequence"/>
</dbReference>
<dbReference type="EMBL" id="CAJOBD010000507">
    <property type="protein sequence ID" value="CAF3680170.1"/>
    <property type="molecule type" value="Genomic_DNA"/>
</dbReference>
<reference evidence="7" key="1">
    <citation type="submission" date="2021-02" db="EMBL/GenBank/DDBJ databases">
        <authorList>
            <person name="Nowell W R."/>
        </authorList>
    </citation>
    <scope>NUCLEOTIDE SEQUENCE</scope>
</reference>
<dbReference type="EMBL" id="CAJNOL010000336">
    <property type="protein sequence ID" value="CAF1014029.1"/>
    <property type="molecule type" value="Genomic_DNA"/>
</dbReference>
<evidence type="ECO:0000256" key="2">
    <source>
        <dbReference type="SAM" id="Phobius"/>
    </source>
</evidence>
<dbReference type="Pfam" id="PF11938">
    <property type="entry name" value="DUF3456"/>
    <property type="match status" value="2"/>
</dbReference>
<keyword evidence="9" id="KW-1185">Reference proteome</keyword>
<name>A0A814HST8_9BILA</name>
<proteinExistence type="predicted"/>
<keyword evidence="2" id="KW-0812">Transmembrane</keyword>
<gene>
    <name evidence="8" type="ORF">JBS370_LOCUS8146</name>
    <name evidence="7" type="ORF">JXQ802_LOCUS14813</name>
    <name evidence="6" type="ORF">SEV965_LOCUS10361</name>
    <name evidence="5" type="ORF">ZHD862_LOCUS4787</name>
</gene>
<evidence type="ECO:0000313" key="7">
    <source>
        <dbReference type="EMBL" id="CAF1014029.1"/>
    </source>
</evidence>
<dbReference type="InterPro" id="IPR021852">
    <property type="entry name" value="DUF3456"/>
</dbReference>
<evidence type="ECO:0000313" key="8">
    <source>
        <dbReference type="EMBL" id="CAF3680170.1"/>
    </source>
</evidence>
<evidence type="ECO:0000256" key="3">
    <source>
        <dbReference type="SAM" id="SignalP"/>
    </source>
</evidence>
<feature type="chain" id="PRO_5035600818" description="EGF-like domain-containing protein" evidence="3">
    <location>
        <begin position="32"/>
        <end position="293"/>
    </location>
</feature>
<keyword evidence="3" id="KW-0732">Signal</keyword>
<dbReference type="EMBL" id="CAJNOT010000119">
    <property type="protein sequence ID" value="CAF0849279.1"/>
    <property type="molecule type" value="Genomic_DNA"/>
</dbReference>
<dbReference type="EMBL" id="CAJNOU010000421">
    <property type="protein sequence ID" value="CAF0992768.1"/>
    <property type="molecule type" value="Genomic_DNA"/>
</dbReference>
<evidence type="ECO:0000313" key="6">
    <source>
        <dbReference type="EMBL" id="CAF0992768.1"/>
    </source>
</evidence>
<keyword evidence="2" id="KW-0472">Membrane</keyword>
<keyword evidence="1" id="KW-1015">Disulfide bond</keyword>
<keyword evidence="2" id="KW-1133">Transmembrane helix</keyword>